<protein>
    <submittedName>
        <fullName evidence="1">Uncharacterized protein</fullName>
    </submittedName>
</protein>
<organism evidence="1 2">
    <name type="scientific">Aphanomyces astaci</name>
    <name type="common">Crayfish plague agent</name>
    <dbReference type="NCBI Taxonomy" id="112090"/>
    <lineage>
        <taxon>Eukaryota</taxon>
        <taxon>Sar</taxon>
        <taxon>Stramenopiles</taxon>
        <taxon>Oomycota</taxon>
        <taxon>Saprolegniomycetes</taxon>
        <taxon>Saprolegniales</taxon>
        <taxon>Verrucalvaceae</taxon>
        <taxon>Aphanomyces</taxon>
    </lineage>
</organism>
<dbReference type="EMBL" id="VJMI01019901">
    <property type="protein sequence ID" value="KAF0706105.1"/>
    <property type="molecule type" value="Genomic_DNA"/>
</dbReference>
<dbReference type="Gene3D" id="3.30.420.10">
    <property type="entry name" value="Ribonuclease H-like superfamily/Ribonuclease H"/>
    <property type="match status" value="1"/>
</dbReference>
<dbReference type="AlphaFoldDB" id="A0A6A4Z832"/>
<dbReference type="PANTHER" id="PTHR47169">
    <property type="entry name" value="OS01G0541250 PROTEIN"/>
    <property type="match status" value="1"/>
</dbReference>
<accession>A0A6A4Z832</accession>
<dbReference type="PANTHER" id="PTHR47169:SF2">
    <property type="entry name" value="OS01G0541250 PROTEIN"/>
    <property type="match status" value="1"/>
</dbReference>
<evidence type="ECO:0000313" key="2">
    <source>
        <dbReference type="Proteomes" id="UP000469452"/>
    </source>
</evidence>
<dbReference type="GO" id="GO:0003676">
    <property type="term" value="F:nucleic acid binding"/>
    <property type="evidence" value="ECO:0007669"/>
    <property type="project" value="InterPro"/>
</dbReference>
<evidence type="ECO:0000313" key="1">
    <source>
        <dbReference type="EMBL" id="KAF0706105.1"/>
    </source>
</evidence>
<sequence length="338" mass="38529">MPERIQAIPQSRRNCFRSIAHVLNIPKSTLHVYFKRGVIAKYSSVLKPSLTESNKVCRFNWAIKHVTDIDGAKYFDPMNDTVHVDEKWCFMTRLQKKIYAVARPRWQEAKGEWFTGKMCIWHFTEVVPEQRSSCRRDAGTPVMKTVTVTRDTYKAMIIDNVIPAIRSKWPSDETKRVKIQQDNARPHVPPSDAAIVAACKAMGWDMEMANSPDLNVLDLGFFRAIQTLQVEKHSSSIEDIVAATDAAWEARCLEEVILDTGGNDYKIPHMKKDVLLARGRLPEMVSYYAAHMEKLDREVQESMEMGVICTQIEALTIYNDTEVHDDIVAALGLVQLSE</sequence>
<name>A0A6A4Z832_APHAT</name>
<reference evidence="1 2" key="1">
    <citation type="submission" date="2019-06" db="EMBL/GenBank/DDBJ databases">
        <title>Genomics analysis of Aphanomyces spp. identifies a new class of oomycete effector associated with host adaptation.</title>
        <authorList>
            <person name="Gaulin E."/>
        </authorList>
    </citation>
    <scope>NUCLEOTIDE SEQUENCE [LARGE SCALE GENOMIC DNA]</scope>
    <source>
        <strain evidence="1 2">E</strain>
    </source>
</reference>
<dbReference type="InterPro" id="IPR036397">
    <property type="entry name" value="RNaseH_sf"/>
</dbReference>
<comment type="caution">
    <text evidence="1">The sequence shown here is derived from an EMBL/GenBank/DDBJ whole genome shotgun (WGS) entry which is preliminary data.</text>
</comment>
<proteinExistence type="predicted"/>
<dbReference type="VEuPathDB" id="FungiDB:H257_11085"/>
<gene>
    <name evidence="1" type="ORF">AaE_014267</name>
</gene>
<dbReference type="Proteomes" id="UP000469452">
    <property type="component" value="Unassembled WGS sequence"/>
</dbReference>